<dbReference type="PANTHER" id="PTHR38113:SF1">
    <property type="entry name" value="DUF2293 DOMAIN-CONTAINING PROTEIN"/>
    <property type="match status" value="1"/>
</dbReference>
<feature type="region of interest" description="Disordered" evidence="1">
    <location>
        <begin position="1"/>
        <end position="29"/>
    </location>
</feature>
<feature type="compositionally biased region" description="Basic residues" evidence="1">
    <location>
        <begin position="1"/>
        <end position="10"/>
    </location>
</feature>
<feature type="compositionally biased region" description="Acidic residues" evidence="1">
    <location>
        <begin position="16"/>
        <end position="29"/>
    </location>
</feature>
<feature type="compositionally biased region" description="Basic and acidic residues" evidence="1">
    <location>
        <begin position="651"/>
        <end position="667"/>
    </location>
</feature>
<keyword evidence="2" id="KW-1133">Transmembrane helix</keyword>
<feature type="compositionally biased region" description="Polar residues" evidence="1">
    <location>
        <begin position="813"/>
        <end position="822"/>
    </location>
</feature>
<dbReference type="EMBL" id="FWEW01000217">
    <property type="protein sequence ID" value="SLM34080.1"/>
    <property type="molecule type" value="Genomic_DNA"/>
</dbReference>
<evidence type="ECO:0000256" key="1">
    <source>
        <dbReference type="SAM" id="MobiDB-lite"/>
    </source>
</evidence>
<reference evidence="5" key="1">
    <citation type="submission" date="2017-03" db="EMBL/GenBank/DDBJ databases">
        <authorList>
            <person name="Sharma R."/>
            <person name="Thines M."/>
        </authorList>
    </citation>
    <scope>NUCLEOTIDE SEQUENCE [LARGE SCALE GENOMIC DNA]</scope>
</reference>
<evidence type="ECO:0000259" key="3">
    <source>
        <dbReference type="Pfam" id="PF10056"/>
    </source>
</evidence>
<feature type="region of interest" description="Disordered" evidence="1">
    <location>
        <begin position="644"/>
        <end position="668"/>
    </location>
</feature>
<accession>A0A1W5CTG8</accession>
<dbReference type="Proteomes" id="UP000192927">
    <property type="component" value="Unassembled WGS sequence"/>
</dbReference>
<keyword evidence="2" id="KW-0812">Transmembrane</keyword>
<dbReference type="Pfam" id="PF10056">
    <property type="entry name" value="DUF2293"/>
    <property type="match status" value="1"/>
</dbReference>
<feature type="domain" description="DUF2293" evidence="3">
    <location>
        <begin position="332"/>
        <end position="415"/>
    </location>
</feature>
<feature type="region of interest" description="Disordered" evidence="1">
    <location>
        <begin position="813"/>
        <end position="836"/>
    </location>
</feature>
<name>A0A1W5CTG8_9LECA</name>
<evidence type="ECO:0000313" key="5">
    <source>
        <dbReference type="Proteomes" id="UP000192927"/>
    </source>
</evidence>
<proteinExistence type="predicted"/>
<dbReference type="AlphaFoldDB" id="A0A1W5CTG8"/>
<feature type="transmembrane region" description="Helical" evidence="2">
    <location>
        <begin position="153"/>
        <end position="170"/>
    </location>
</feature>
<keyword evidence="2" id="KW-0472">Membrane</keyword>
<feature type="region of interest" description="Disordered" evidence="1">
    <location>
        <begin position="482"/>
        <end position="501"/>
    </location>
</feature>
<protein>
    <recommendedName>
        <fullName evidence="3">DUF2293 domain-containing protein</fullName>
    </recommendedName>
</protein>
<evidence type="ECO:0000313" key="4">
    <source>
        <dbReference type="EMBL" id="SLM34080.1"/>
    </source>
</evidence>
<feature type="transmembrane region" description="Helical" evidence="2">
    <location>
        <begin position="76"/>
        <end position="97"/>
    </location>
</feature>
<evidence type="ECO:0000256" key="2">
    <source>
        <dbReference type="SAM" id="Phobius"/>
    </source>
</evidence>
<feature type="region of interest" description="Disordered" evidence="1">
    <location>
        <begin position="301"/>
        <end position="323"/>
    </location>
</feature>
<organism evidence="4 5">
    <name type="scientific">Lasallia pustulata</name>
    <dbReference type="NCBI Taxonomy" id="136370"/>
    <lineage>
        <taxon>Eukaryota</taxon>
        <taxon>Fungi</taxon>
        <taxon>Dikarya</taxon>
        <taxon>Ascomycota</taxon>
        <taxon>Pezizomycotina</taxon>
        <taxon>Lecanoromycetes</taxon>
        <taxon>OSLEUM clade</taxon>
        <taxon>Umbilicariomycetidae</taxon>
        <taxon>Umbilicariales</taxon>
        <taxon>Umbilicariaceae</taxon>
        <taxon>Lasallia</taxon>
    </lineage>
</organism>
<dbReference type="PANTHER" id="PTHR38113">
    <property type="match status" value="1"/>
</dbReference>
<dbReference type="InterPro" id="IPR018744">
    <property type="entry name" value="DUF2293"/>
</dbReference>
<sequence length="874" mass="99016">MASTRVRKAFKYPADNSDDDDEPRELDEEEQDKLIVKLRQENEERNEQFMRIFLAIPTTSVLAFFPAILTSRSLQVKFVSVLAITSLLSTAYILVFIPDRKAQDPDRKRPVRHLEPDPGPVHQYLGYLNAGLGLLLSLYAVGFRGKTGVHDGFWMLCLLPGLVFSIIVVAKRVMLSVDVLELEDLKVVLEQVTQEKKKLITVVSFEAAAPPGYTFIPAGDPQLTTRCKQLSRDDGVRVLIVSTTPHKHKKDLSQQVHRIGYHFPSYIVDKACMSLGVQLSHSGQVIRRQQVMLAEPRKRSTLKKTRKLRGDRNSSPKSDISQATLDTQAREAIRDLFPKIPERDLHAIVARAFQKGKDRVGTAAELSLPRRVQLAVVAHIRHVYTDYDKLLKTGSWLEARARIERACLDQLAQWRGDDDDDDPNAMEDILREVIVIPDDDEEDVDGHLGFDRNSLADRQQSVEIVSSHALAHEVQTRPIEYGHSARDGGLDPPPSPESEQETGIQYLGPAQYILDSREYQGEDRRGHHRHRAWEEALDRRRKNPNVSHDMDHRIPLQAPPATIRTPQSGYDNMDSFWRPVAPVQPTLSAHRPQQAKPEVPVYIGESPPRPASLQSFELADSGKRPQAEGVITMKQLYFSHHGASTPYVSSRRHEITPLDSPDHDIRGEPAGYEQVVMERDYPRRVHGSPVEVAEDHVQHNLYDETRLEERGQIVYIPVQQDQSTPQVEYRPRAKLPLERSYQGLQPLTVVSQPRYQDSILSAKQDYRRVTHSNQAVRVESRPYPMYKDGHVEVLQSAAPRAGDKQVRLEVAAQTGQGTGTPRQRQHWDGRYSSGAPMQTIERARSRGEMGAAQHESKGRDQFMRGAAREIIVIE</sequence>
<keyword evidence="5" id="KW-1185">Reference proteome</keyword>
<feature type="transmembrane region" description="Helical" evidence="2">
    <location>
        <begin position="49"/>
        <end position="69"/>
    </location>
</feature>
<feature type="transmembrane region" description="Helical" evidence="2">
    <location>
        <begin position="124"/>
        <end position="141"/>
    </location>
</feature>